<dbReference type="InterPro" id="IPR000073">
    <property type="entry name" value="AB_hydrolase_1"/>
</dbReference>
<evidence type="ECO:0000313" key="3">
    <source>
        <dbReference type="EMBL" id="AHH97991.1"/>
    </source>
</evidence>
<dbReference type="RefSeq" id="WP_025358038.1">
    <property type="nucleotide sequence ID" value="NZ_CP007155.1"/>
</dbReference>
<dbReference type="Gene3D" id="3.40.50.1820">
    <property type="entry name" value="alpha/beta hydrolase"/>
    <property type="match status" value="1"/>
</dbReference>
<accession>W5WBR5</accession>
<dbReference type="InterPro" id="IPR050471">
    <property type="entry name" value="AB_hydrolase"/>
</dbReference>
<evidence type="ECO:0000259" key="1">
    <source>
        <dbReference type="Pfam" id="PF00561"/>
    </source>
</evidence>
<keyword evidence="4" id="KW-1185">Reference proteome</keyword>
<feature type="domain" description="Serine aminopeptidase S33" evidence="2">
    <location>
        <begin position="224"/>
        <end position="277"/>
    </location>
</feature>
<organism evidence="3 4">
    <name type="scientific">Kutzneria albida DSM 43870</name>
    <dbReference type="NCBI Taxonomy" id="1449976"/>
    <lineage>
        <taxon>Bacteria</taxon>
        <taxon>Bacillati</taxon>
        <taxon>Actinomycetota</taxon>
        <taxon>Actinomycetes</taxon>
        <taxon>Pseudonocardiales</taxon>
        <taxon>Pseudonocardiaceae</taxon>
        <taxon>Kutzneria</taxon>
    </lineage>
</organism>
<dbReference type="Pfam" id="PF00561">
    <property type="entry name" value="Abhydrolase_1"/>
    <property type="match status" value="1"/>
</dbReference>
<feature type="domain" description="AB hydrolase-1" evidence="1">
    <location>
        <begin position="27"/>
        <end position="144"/>
    </location>
</feature>
<dbReference type="EMBL" id="CP007155">
    <property type="protein sequence ID" value="AHH97991.1"/>
    <property type="molecule type" value="Genomic_DNA"/>
</dbReference>
<gene>
    <name evidence="3" type="ORF">KALB_4629</name>
</gene>
<dbReference type="KEGG" id="kal:KALB_4629"/>
<evidence type="ECO:0008006" key="5">
    <source>
        <dbReference type="Google" id="ProtNLM"/>
    </source>
</evidence>
<dbReference type="STRING" id="1449976.KALB_4629"/>
<dbReference type="PRINTS" id="PR00111">
    <property type="entry name" value="ABHYDROLASE"/>
</dbReference>
<evidence type="ECO:0000313" key="4">
    <source>
        <dbReference type="Proteomes" id="UP000019225"/>
    </source>
</evidence>
<dbReference type="HOGENOM" id="CLU_020336_0_1_11"/>
<dbReference type="eggNOG" id="COG2021">
    <property type="taxonomic scope" value="Bacteria"/>
</dbReference>
<dbReference type="AlphaFoldDB" id="W5WBR5"/>
<sequence length="303" mass="31912">MPELKALNVGPSGIEIAYERFGDPGAPPVLLIMGGGAQMTNWPEGFCQELVDRGMQVIRFDNRDAGRSTHFSDAPVPDFTAAFAGDLSTASYTLSDMAADSVGLLEMLGIDSAHLVGASLGAMIAQMVAIEHPDRVRSLTSMMSSTGEPGVGQGDTSVFAKLGRPPQDRESFVEWHVRAMRIGASPGFEFDVAAATERAGRIHDRGYDVLGFQRQGIAVLATGDRTERLRSLRVPTLVVHGAADTLCDISGGRATAAAIPGAELVVLEGMGHSLPRELWPVFATHIAGLVDRADTSGARSAAG</sequence>
<dbReference type="PANTHER" id="PTHR43433">
    <property type="entry name" value="HYDROLASE, ALPHA/BETA FOLD FAMILY PROTEIN"/>
    <property type="match status" value="1"/>
</dbReference>
<name>W5WBR5_9PSEU</name>
<dbReference type="Proteomes" id="UP000019225">
    <property type="component" value="Chromosome"/>
</dbReference>
<dbReference type="PANTHER" id="PTHR43433:SF5">
    <property type="entry name" value="AB HYDROLASE-1 DOMAIN-CONTAINING PROTEIN"/>
    <property type="match status" value="1"/>
</dbReference>
<dbReference type="GO" id="GO:0046503">
    <property type="term" value="P:glycerolipid catabolic process"/>
    <property type="evidence" value="ECO:0007669"/>
    <property type="project" value="TreeGrafter"/>
</dbReference>
<dbReference type="Pfam" id="PF12146">
    <property type="entry name" value="Hydrolase_4"/>
    <property type="match status" value="1"/>
</dbReference>
<dbReference type="GO" id="GO:0004806">
    <property type="term" value="F:triacylglycerol lipase activity"/>
    <property type="evidence" value="ECO:0007669"/>
    <property type="project" value="TreeGrafter"/>
</dbReference>
<dbReference type="InterPro" id="IPR022742">
    <property type="entry name" value="Hydrolase_4"/>
</dbReference>
<reference evidence="3 4" key="1">
    <citation type="journal article" date="2014" name="BMC Genomics">
        <title>Complete genome sequence of producer of the glycopeptide antibiotic Aculeximycin Kutzneria albida DSM 43870T, a representative of minor genus of Pseudonocardiaceae.</title>
        <authorList>
            <person name="Rebets Y."/>
            <person name="Tokovenko B."/>
            <person name="Lushchyk I."/>
            <person name="Ruckert C."/>
            <person name="Zaburannyi N."/>
            <person name="Bechthold A."/>
            <person name="Kalinowski J."/>
            <person name="Luzhetskyy A."/>
        </authorList>
    </citation>
    <scope>NUCLEOTIDE SEQUENCE [LARGE SCALE GENOMIC DNA]</scope>
    <source>
        <strain evidence="3">DSM 43870</strain>
    </source>
</reference>
<protein>
    <recommendedName>
        <fullName evidence="5">Alpha/beta hydrolase</fullName>
    </recommendedName>
</protein>
<dbReference type="InterPro" id="IPR029058">
    <property type="entry name" value="AB_hydrolase_fold"/>
</dbReference>
<proteinExistence type="predicted"/>
<dbReference type="OrthoDB" id="8957634at2"/>
<evidence type="ECO:0000259" key="2">
    <source>
        <dbReference type="Pfam" id="PF12146"/>
    </source>
</evidence>
<dbReference type="PATRIC" id="fig|1449976.3.peg.4661"/>
<dbReference type="SUPFAM" id="SSF53474">
    <property type="entry name" value="alpha/beta-Hydrolases"/>
    <property type="match status" value="1"/>
</dbReference>